<accession>A0A0G0D7Z7</accession>
<dbReference type="PANTHER" id="PTHR30345">
    <property type="entry name" value="RIBOSE-5-PHOSPHATE ISOMERASE B"/>
    <property type="match status" value="1"/>
</dbReference>
<dbReference type="GO" id="GO:0009052">
    <property type="term" value="P:pentose-phosphate shunt, non-oxidative branch"/>
    <property type="evidence" value="ECO:0007669"/>
    <property type="project" value="TreeGrafter"/>
</dbReference>
<dbReference type="EMBL" id="LBQZ01000003">
    <property type="protein sequence ID" value="KKP89398.1"/>
    <property type="molecule type" value="Genomic_DNA"/>
</dbReference>
<reference evidence="2 3" key="1">
    <citation type="journal article" date="2015" name="Nature">
        <title>rRNA introns, odd ribosomes, and small enigmatic genomes across a large radiation of phyla.</title>
        <authorList>
            <person name="Brown C.T."/>
            <person name="Hug L.A."/>
            <person name="Thomas B.C."/>
            <person name="Sharon I."/>
            <person name="Castelle C.J."/>
            <person name="Singh A."/>
            <person name="Wilkins M.J."/>
            <person name="Williams K.H."/>
            <person name="Banfield J.F."/>
        </authorList>
    </citation>
    <scope>NUCLEOTIDE SEQUENCE [LARGE SCALE GENOMIC DNA]</scope>
</reference>
<evidence type="ECO:0000313" key="2">
    <source>
        <dbReference type="EMBL" id="KKP89398.1"/>
    </source>
</evidence>
<comment type="caution">
    <text evidence="2">The sequence shown here is derived from an EMBL/GenBank/DDBJ whole genome shotgun (WGS) entry which is preliminary data.</text>
</comment>
<dbReference type="Proteomes" id="UP000034798">
    <property type="component" value="Unassembled WGS sequence"/>
</dbReference>
<dbReference type="GO" id="GO:0019316">
    <property type="term" value="P:D-allose catabolic process"/>
    <property type="evidence" value="ECO:0007669"/>
    <property type="project" value="TreeGrafter"/>
</dbReference>
<evidence type="ECO:0000256" key="1">
    <source>
        <dbReference type="ARBA" id="ARBA00008754"/>
    </source>
</evidence>
<dbReference type="PATRIC" id="fig|1618752.3.peg.88"/>
<evidence type="ECO:0000313" key="3">
    <source>
        <dbReference type="Proteomes" id="UP000034798"/>
    </source>
</evidence>
<dbReference type="Pfam" id="PF02502">
    <property type="entry name" value="LacAB_rpiB"/>
    <property type="match status" value="1"/>
</dbReference>
<dbReference type="Gene3D" id="3.40.1400.10">
    <property type="entry name" value="Sugar-phosphate isomerase, RpiB/LacA/LacB"/>
    <property type="match status" value="1"/>
</dbReference>
<dbReference type="InterPro" id="IPR003500">
    <property type="entry name" value="RpiB_LacA_LacB"/>
</dbReference>
<dbReference type="SUPFAM" id="SSF89623">
    <property type="entry name" value="Ribose/Galactose isomerase RpiB/AlsB"/>
    <property type="match status" value="1"/>
</dbReference>
<dbReference type="InterPro" id="IPR036569">
    <property type="entry name" value="RpiB_LacA_LacB_sf"/>
</dbReference>
<protein>
    <submittedName>
        <fullName evidence="2">Ribose-5-phosphate isomerase B</fullName>
    </submittedName>
</protein>
<dbReference type="PIRSF" id="PIRSF005384">
    <property type="entry name" value="RpiB_LacA_B"/>
    <property type="match status" value="1"/>
</dbReference>
<sequence>MLLKLGERLNKMKIFIGTDHAGYVLKEFLVTSLKASGHEVVDKGAFEYNEGDDYPDFVIPVAKEVSKDPERVKGIILGATGEGEAMVANKFPHVRAIVYYGKSHSVVDDEADVLIRSREHNNSNILSLGARYFTEESMMEAVNLWISTPFSGDERHVRRLAKIDKIDLQK</sequence>
<dbReference type="GO" id="GO:0004751">
    <property type="term" value="F:ribose-5-phosphate isomerase activity"/>
    <property type="evidence" value="ECO:0007669"/>
    <property type="project" value="TreeGrafter"/>
</dbReference>
<dbReference type="AlphaFoldDB" id="A0A0G0D7Z7"/>
<dbReference type="PANTHER" id="PTHR30345:SF0">
    <property type="entry name" value="DNA DAMAGE-REPAIR_TOLERATION PROTEIN DRT102"/>
    <property type="match status" value="1"/>
</dbReference>
<proteinExistence type="inferred from homology"/>
<keyword evidence="2" id="KW-0413">Isomerase</keyword>
<dbReference type="NCBIfam" id="TIGR00689">
    <property type="entry name" value="rpiB_lacA_lacB"/>
    <property type="match status" value="1"/>
</dbReference>
<comment type="similarity">
    <text evidence="1">Belongs to the LacAB/RpiB family.</text>
</comment>
<gene>
    <name evidence="2" type="ORF">UR91_C0003G0019</name>
</gene>
<name>A0A0G0D7Z7_9BACT</name>
<organism evidence="2 3">
    <name type="scientific">Candidatus Nomurabacteria bacterium GW2011_GWC2_35_8</name>
    <dbReference type="NCBI Taxonomy" id="1618752"/>
    <lineage>
        <taxon>Bacteria</taxon>
        <taxon>Candidatus Nomuraibacteriota</taxon>
    </lineage>
</organism>